<dbReference type="OrthoDB" id="7165334at2"/>
<dbReference type="GO" id="GO:0016020">
    <property type="term" value="C:membrane"/>
    <property type="evidence" value="ECO:0007669"/>
    <property type="project" value="InterPro"/>
</dbReference>
<name>A0A543KGP4_9RHOB</name>
<feature type="transmembrane region" description="Helical" evidence="1">
    <location>
        <begin position="95"/>
        <end position="116"/>
    </location>
</feature>
<feature type="transmembrane region" description="Helical" evidence="1">
    <location>
        <begin position="147"/>
        <end position="166"/>
    </location>
</feature>
<comment type="caution">
    <text evidence="3">The sequence shown here is derived from an EMBL/GenBank/DDBJ whole genome shotgun (WGS) entry which is preliminary data.</text>
</comment>
<dbReference type="RefSeq" id="WP_142082709.1">
    <property type="nucleotide sequence ID" value="NZ_VFPT01000001.1"/>
</dbReference>
<feature type="transmembrane region" description="Helical" evidence="1">
    <location>
        <begin position="69"/>
        <end position="89"/>
    </location>
</feature>
<sequence length="297" mass="32599">MKDDNFRAALFMMLGTGAYTINDVFLKLLAAELPMFQILFLRGVTVTVFFGLMLWRVRAQLAGLVRRDFGLVALRSLSEAAAAFFFLTALFNMPIANLTAILQVIPLTVALAAFLFLREPLGWRRMSAILIGFCGVLVIIRPGAEGFTLYSISALMAVAMITVRDLTTRMLGRSMPSVLVAFAASCGVTVFGGLGSVTEIWVMPSALGWVWLMGATGFIIAGYILVILAMRVGELTFAAPFRYAALLFALVAGWLVFDEWPDTLTFVGSAVIVATGVYTLYREHRMQRALHHHARPD</sequence>
<evidence type="ECO:0000313" key="3">
    <source>
        <dbReference type="EMBL" id="TQM94234.1"/>
    </source>
</evidence>
<feature type="transmembrane region" description="Helical" evidence="1">
    <location>
        <begin position="241"/>
        <end position="257"/>
    </location>
</feature>
<dbReference type="EMBL" id="VFPT01000001">
    <property type="protein sequence ID" value="TQM94234.1"/>
    <property type="molecule type" value="Genomic_DNA"/>
</dbReference>
<dbReference type="InterPro" id="IPR000620">
    <property type="entry name" value="EamA_dom"/>
</dbReference>
<dbReference type="InterPro" id="IPR037185">
    <property type="entry name" value="EmrE-like"/>
</dbReference>
<keyword evidence="1" id="KW-0812">Transmembrane</keyword>
<evidence type="ECO:0000313" key="4">
    <source>
        <dbReference type="Proteomes" id="UP000320582"/>
    </source>
</evidence>
<feature type="transmembrane region" description="Helical" evidence="1">
    <location>
        <begin position="178"/>
        <end position="203"/>
    </location>
</feature>
<evidence type="ECO:0000256" key="1">
    <source>
        <dbReference type="SAM" id="Phobius"/>
    </source>
</evidence>
<dbReference type="Pfam" id="PF00892">
    <property type="entry name" value="EamA"/>
    <property type="match status" value="1"/>
</dbReference>
<dbReference type="PANTHER" id="PTHR22911:SF135">
    <property type="entry name" value="BLR4310 PROTEIN"/>
    <property type="match status" value="1"/>
</dbReference>
<evidence type="ECO:0000259" key="2">
    <source>
        <dbReference type="Pfam" id="PF00892"/>
    </source>
</evidence>
<gene>
    <name evidence="3" type="ORF">BD293_2903</name>
</gene>
<reference evidence="3 4" key="1">
    <citation type="submission" date="2019-06" db="EMBL/GenBank/DDBJ databases">
        <title>Genomic Encyclopedia of Archaeal and Bacterial Type Strains, Phase II (KMG-II): from individual species to whole genera.</title>
        <authorList>
            <person name="Goeker M."/>
        </authorList>
    </citation>
    <scope>NUCLEOTIDE SEQUENCE [LARGE SCALE GENOMIC DNA]</scope>
    <source>
        <strain evidence="3 4">DSM 18423</strain>
    </source>
</reference>
<proteinExistence type="predicted"/>
<protein>
    <submittedName>
        <fullName evidence="3">S-adenosylmethionine uptake transporter</fullName>
    </submittedName>
</protein>
<dbReference type="SUPFAM" id="SSF103481">
    <property type="entry name" value="Multidrug resistance efflux transporter EmrE"/>
    <property type="match status" value="2"/>
</dbReference>
<keyword evidence="1" id="KW-1133">Transmembrane helix</keyword>
<organism evidence="3 4">
    <name type="scientific">Roseinatronobacter monicus</name>
    <dbReference type="NCBI Taxonomy" id="393481"/>
    <lineage>
        <taxon>Bacteria</taxon>
        <taxon>Pseudomonadati</taxon>
        <taxon>Pseudomonadota</taxon>
        <taxon>Alphaproteobacteria</taxon>
        <taxon>Rhodobacterales</taxon>
        <taxon>Paracoccaceae</taxon>
        <taxon>Roseinatronobacter</taxon>
    </lineage>
</organism>
<dbReference type="AlphaFoldDB" id="A0A543KGP4"/>
<dbReference type="PANTHER" id="PTHR22911">
    <property type="entry name" value="ACYL-MALONYL CONDENSING ENZYME-RELATED"/>
    <property type="match status" value="1"/>
</dbReference>
<feature type="domain" description="EamA" evidence="2">
    <location>
        <begin position="8"/>
        <end position="140"/>
    </location>
</feature>
<keyword evidence="1" id="KW-0472">Membrane</keyword>
<feature type="transmembrane region" description="Helical" evidence="1">
    <location>
        <begin position="263"/>
        <end position="281"/>
    </location>
</feature>
<dbReference type="Proteomes" id="UP000320582">
    <property type="component" value="Unassembled WGS sequence"/>
</dbReference>
<feature type="transmembrane region" description="Helical" evidence="1">
    <location>
        <begin position="123"/>
        <end position="141"/>
    </location>
</feature>
<feature type="transmembrane region" description="Helical" evidence="1">
    <location>
        <begin position="209"/>
        <end position="229"/>
    </location>
</feature>
<keyword evidence="4" id="KW-1185">Reference proteome</keyword>
<feature type="transmembrane region" description="Helical" evidence="1">
    <location>
        <begin position="36"/>
        <end position="57"/>
    </location>
</feature>
<accession>A0A543KGP4</accession>